<dbReference type="Gene3D" id="3.40.50.300">
    <property type="entry name" value="P-loop containing nucleotide triphosphate hydrolases"/>
    <property type="match status" value="1"/>
</dbReference>
<feature type="repeat" description="TPR" evidence="3">
    <location>
        <begin position="714"/>
        <end position="747"/>
    </location>
</feature>
<evidence type="ECO:0000313" key="6">
    <source>
        <dbReference type="EMBL" id="KAK2560113.1"/>
    </source>
</evidence>
<dbReference type="PANTHER" id="PTHR45641">
    <property type="entry name" value="TETRATRICOPEPTIDE REPEAT PROTEIN (AFU_ORTHOLOGUE AFUA_6G03870)"/>
    <property type="match status" value="1"/>
</dbReference>
<evidence type="ECO:0000313" key="7">
    <source>
        <dbReference type="Proteomes" id="UP001249851"/>
    </source>
</evidence>
<dbReference type="PROSITE" id="PS51145">
    <property type="entry name" value="ZU5"/>
    <property type="match status" value="1"/>
</dbReference>
<dbReference type="Pfam" id="PF13424">
    <property type="entry name" value="TPR_12"/>
    <property type="match status" value="2"/>
</dbReference>
<feature type="region of interest" description="Disordered" evidence="4">
    <location>
        <begin position="1025"/>
        <end position="1109"/>
    </location>
</feature>
<reference evidence="6" key="1">
    <citation type="journal article" date="2023" name="G3 (Bethesda)">
        <title>Whole genome assembly and annotation of the endangered Caribbean coral Acropora cervicornis.</title>
        <authorList>
            <person name="Selwyn J.D."/>
            <person name="Vollmer S.V."/>
        </authorList>
    </citation>
    <scope>NUCLEOTIDE SEQUENCE</scope>
    <source>
        <strain evidence="6">K2</strain>
    </source>
</reference>
<evidence type="ECO:0000256" key="1">
    <source>
        <dbReference type="ARBA" id="ARBA00022737"/>
    </source>
</evidence>
<name>A0AAD9QF33_ACRCE</name>
<dbReference type="InterPro" id="IPR003959">
    <property type="entry name" value="ATPase_AAA_core"/>
</dbReference>
<dbReference type="EMBL" id="JARQWQ010000037">
    <property type="protein sequence ID" value="KAK2560113.1"/>
    <property type="molecule type" value="Genomic_DNA"/>
</dbReference>
<evidence type="ECO:0000256" key="4">
    <source>
        <dbReference type="SAM" id="MobiDB-lite"/>
    </source>
</evidence>
<dbReference type="Pfam" id="PF00004">
    <property type="entry name" value="AAA"/>
    <property type="match status" value="1"/>
</dbReference>
<keyword evidence="2 3" id="KW-0802">TPR repeat</keyword>
<protein>
    <submittedName>
        <fullName evidence="6">P53-induced death domain-containing protein 1</fullName>
    </submittedName>
</protein>
<feature type="compositionally biased region" description="Acidic residues" evidence="4">
    <location>
        <begin position="1031"/>
        <end position="1045"/>
    </location>
</feature>
<dbReference type="PANTHER" id="PTHR45641:SF19">
    <property type="entry name" value="NEPHROCYSTIN-3"/>
    <property type="match status" value="1"/>
</dbReference>
<dbReference type="PROSITE" id="PS50005">
    <property type="entry name" value="TPR"/>
    <property type="match status" value="1"/>
</dbReference>
<dbReference type="Pfam" id="PF13181">
    <property type="entry name" value="TPR_8"/>
    <property type="match status" value="1"/>
</dbReference>
<evidence type="ECO:0000256" key="3">
    <source>
        <dbReference type="PROSITE-ProRule" id="PRU00339"/>
    </source>
</evidence>
<dbReference type="Gene3D" id="2.60.220.30">
    <property type="match status" value="2"/>
</dbReference>
<dbReference type="Gene3D" id="1.25.40.10">
    <property type="entry name" value="Tetratricopeptide repeat domain"/>
    <property type="match status" value="2"/>
</dbReference>
<keyword evidence="1" id="KW-0677">Repeat</keyword>
<dbReference type="InterPro" id="IPR027417">
    <property type="entry name" value="P-loop_NTPase"/>
</dbReference>
<dbReference type="GO" id="GO:0005524">
    <property type="term" value="F:ATP binding"/>
    <property type="evidence" value="ECO:0007669"/>
    <property type="project" value="InterPro"/>
</dbReference>
<dbReference type="Pfam" id="PF00791">
    <property type="entry name" value="ZU5"/>
    <property type="match status" value="1"/>
</dbReference>
<organism evidence="6 7">
    <name type="scientific">Acropora cervicornis</name>
    <name type="common">Staghorn coral</name>
    <dbReference type="NCBI Taxonomy" id="6130"/>
    <lineage>
        <taxon>Eukaryota</taxon>
        <taxon>Metazoa</taxon>
        <taxon>Cnidaria</taxon>
        <taxon>Anthozoa</taxon>
        <taxon>Hexacorallia</taxon>
        <taxon>Scleractinia</taxon>
        <taxon>Astrocoeniina</taxon>
        <taxon>Acroporidae</taxon>
        <taxon>Acropora</taxon>
    </lineage>
</organism>
<proteinExistence type="predicted"/>
<keyword evidence="7" id="KW-1185">Reference proteome</keyword>
<accession>A0AAD9QF33</accession>
<dbReference type="SMART" id="SM00028">
    <property type="entry name" value="TPR"/>
    <property type="match status" value="5"/>
</dbReference>
<reference evidence="6" key="2">
    <citation type="journal article" date="2023" name="Science">
        <title>Genomic signatures of disease resistance in endangered staghorn corals.</title>
        <authorList>
            <person name="Vollmer S.V."/>
            <person name="Selwyn J.D."/>
            <person name="Despard B.A."/>
            <person name="Roesel C.L."/>
        </authorList>
    </citation>
    <scope>NUCLEOTIDE SEQUENCE</scope>
    <source>
        <strain evidence="6">K2</strain>
    </source>
</reference>
<dbReference type="SUPFAM" id="SSF48452">
    <property type="entry name" value="TPR-like"/>
    <property type="match status" value="1"/>
</dbReference>
<dbReference type="Proteomes" id="UP001249851">
    <property type="component" value="Unassembled WGS sequence"/>
</dbReference>
<gene>
    <name evidence="6" type="ORF">P5673_017077</name>
</gene>
<sequence>MASTRKTSASQEISPTFDKLLKDVIANLSPEELKHAVSSIKTNFVGKFTTTNDQDLYSCLYLLANQGVFSEDNLTLLEKFVVTPNTSKKATIEAKIHNFKAARPLQESRKEELTGRNRDLTNVISMLKTDRSSILNLYGSSGVGKTRLATEAFSQWSGPKFKVDLREIDEMKDVHFQVFLALSERSGPELEVNYETNTVIAKMEHFKRNSEREILLFLDNADKFVAAANELNASFGSFLDRLLSNPSGKTTQTKLKILLTSRSEFRHDISLKVQNHELRALQKESSDKLLQNQGGISEVSISQREKLVDMCKGKPLLLNGMAAILRQQMANADRPVKTIEEVLDVPQTLETGPAAKEAEKSERFDVDEEGIDLEQLSCLRKIFFCLPSNTLKESAVSLSLFCRPFTVETAAKILDVDSSEAAIRLEGMRNSQVITMTEDHEELYYDIHPLMRKFLKSIGNRKMFSSAFEKSKENFSKYFFSRLTELSPLLDKDFVKASESFEVERQNFELALDISLKSDSLLISKEHHESVMICFFLEAMLDVKQRRRIFHAWADKAMDERCIVLFVIVVVVVVAVDCVFRSEMRCQEALQVLKLEGWRNAAKVLKEPKEILSRMPKDSKKTDSFKLARSSFLFAEGAVFYAGGNFPRALKVLNKSLKIMEVLLKSHTSTSRCLNVIGNCYSKLKEPKEAIKYYERASAMRKELSPSGEHCDMPLFQSQIGTVYETQANFHEAIDYYKKALDLATKLKLPGLLYAALYNRNIGNAYAWLEQYDQAHEYAKKAYTIRKDVLGNHSLTARSAFQMAEICLYLAEFDEADEYYEEAWEIEKTLGQGNHSEVRDRIITSYRNLLSGRRKKDFKEEVFAFYKRCWDEERSCEDFAFTQANKNIIDRINERLESGGGDKEAKKKYQREALWFYEGTWKSPDTKRLPYKFREDIITTLLMLCRKLGENELLRKYKVGEFKFYEKRWKKDRKDMKREDKIYILGLLVKRATFLCYDEKVAKYDRLLQEVEKPSGYFLRSSLTFGAGAPDTDDDDDDISDENDIEAGGAVGNDDDDVDDDDEVGHEEEKKEEEEDKEVFEEGMEDSENEKENGEGGVQGGEGDTNAQWDGEFSEEMTQTTVQDVNQEIHSFQLEEQEEPIAEHPLKTPIFEGVVTREGIYLDLYRGGVHLTFPPGTVSESTTIMVHRWKYGACLPTLGEHEAVVSNVIEISANKEVKAIEFEDEVKLALSHSAPDLEGYELVVKKLLDAETNEWDEVDGCENIRGSSDIEDDYPTTDKVPNFLFPVVQAGILECSTYAVVSRLKVSPTYTISVNGGTFCHPDYPQVAITVPKKAVGTKTKLSLQLKVQEVPQDEFQDLYLFAGPILHISDSSKAEFLKPVTVQLPVCLREKTPTIPNPSMWRVRIFYLRSETESKEWIEISSELDNPATYDGKVVKFQVRRFSGYACFLDWCGDDLRSKSYDIIDYLWSIVRTQPLEASFFAYFDPKKRRHYHDVLHLICCPAHLRKEVKEEILDETGKEGSFNEVSSKRLMVPDRDKAFVSVSGGINTLEDTEDFYLRFDGKTKIRDQLDVRVTDLQAYAEVEFRSTPEKNVLNNLLTLYTLSIDVQKTPVEFFGLPFDDHTLHDAPFQGSIGILTACKGALYDIGQERIYLDHVDLASKLSERGVKKSLLMELSKLDPEHKQRCFDEIVSTLEKGGEGLKHIRDRLIEGVWNEIIEDTARNKNALITIETKRHRDEFKKEGKYSDARLLPPLPSLYPTPPCV</sequence>
<feature type="compositionally biased region" description="Acidic residues" evidence="4">
    <location>
        <begin position="1053"/>
        <end position="1089"/>
    </location>
</feature>
<dbReference type="InterPro" id="IPR019734">
    <property type="entry name" value="TPR_rpt"/>
</dbReference>
<feature type="domain" description="ZU5" evidence="5">
    <location>
        <begin position="1306"/>
        <end position="1449"/>
    </location>
</feature>
<dbReference type="SUPFAM" id="SSF52540">
    <property type="entry name" value="P-loop containing nucleoside triphosphate hydrolases"/>
    <property type="match status" value="1"/>
</dbReference>
<dbReference type="InterPro" id="IPR011990">
    <property type="entry name" value="TPR-like_helical_dom_sf"/>
</dbReference>
<dbReference type="PRINTS" id="PR00364">
    <property type="entry name" value="DISEASERSIST"/>
</dbReference>
<comment type="caution">
    <text evidence="6">The sequence shown here is derived from an EMBL/GenBank/DDBJ whole genome shotgun (WGS) entry which is preliminary data.</text>
</comment>
<evidence type="ECO:0000256" key="2">
    <source>
        <dbReference type="ARBA" id="ARBA00022803"/>
    </source>
</evidence>
<evidence type="ECO:0000259" key="5">
    <source>
        <dbReference type="PROSITE" id="PS51145"/>
    </source>
</evidence>
<dbReference type="InterPro" id="IPR000906">
    <property type="entry name" value="ZU5_dom"/>
</dbReference>
<dbReference type="GO" id="GO:0016887">
    <property type="term" value="F:ATP hydrolysis activity"/>
    <property type="evidence" value="ECO:0007669"/>
    <property type="project" value="InterPro"/>
</dbReference>